<comment type="similarity">
    <text evidence="5 7">Belongs to the DEAD box helicase family.</text>
</comment>
<dbReference type="InterPro" id="IPR000629">
    <property type="entry name" value="RNA-helicase_DEAD-box_CS"/>
</dbReference>
<evidence type="ECO:0000259" key="11">
    <source>
        <dbReference type="PROSITE" id="PS51195"/>
    </source>
</evidence>
<dbReference type="PROSITE" id="PS51195">
    <property type="entry name" value="Q_MOTIF"/>
    <property type="match status" value="1"/>
</dbReference>
<feature type="domain" description="DEAD-box RNA helicase Q" evidence="11">
    <location>
        <begin position="1"/>
        <end position="28"/>
    </location>
</feature>
<dbReference type="Gene3D" id="3.40.50.300">
    <property type="entry name" value="P-loop containing nucleotide triphosphate hydrolases"/>
    <property type="match status" value="2"/>
</dbReference>
<keyword evidence="1 7" id="KW-0547">Nucleotide-binding</keyword>
<evidence type="ECO:0000256" key="5">
    <source>
        <dbReference type="ARBA" id="ARBA00038437"/>
    </source>
</evidence>
<keyword evidence="2 7" id="KW-0378">Hydrolase</keyword>
<reference evidence="12 13" key="1">
    <citation type="submission" date="2018-01" db="EMBL/GenBank/DDBJ databases">
        <title>Novel co-symbiosis in the lucinid bivalve Phacoides pectinatus.</title>
        <authorList>
            <person name="Lim S.J."/>
            <person name="Davis B.G."/>
            <person name="Gill D.E."/>
            <person name="Engel A.S."/>
            <person name="Anderson L.C."/>
            <person name="Campbell B.J."/>
        </authorList>
    </citation>
    <scope>NUCLEOTIDE SEQUENCE [LARGE SCALE GENOMIC DNA]</scope>
    <source>
        <strain evidence="12">N3_P5</strain>
    </source>
</reference>
<evidence type="ECO:0000256" key="7">
    <source>
        <dbReference type="RuleBase" id="RU000492"/>
    </source>
</evidence>
<organism evidence="12 13">
    <name type="scientific">Candidatus Sedimenticola endophacoides</name>
    <dbReference type="NCBI Taxonomy" id="2548426"/>
    <lineage>
        <taxon>Bacteria</taxon>
        <taxon>Pseudomonadati</taxon>
        <taxon>Pseudomonadota</taxon>
        <taxon>Gammaproteobacteria</taxon>
        <taxon>Chromatiales</taxon>
        <taxon>Sedimenticolaceae</taxon>
        <taxon>Sedimenticola</taxon>
    </lineage>
</organism>
<feature type="domain" description="Helicase ATP-binding" evidence="9">
    <location>
        <begin position="31"/>
        <end position="204"/>
    </location>
</feature>
<evidence type="ECO:0000256" key="4">
    <source>
        <dbReference type="ARBA" id="ARBA00022840"/>
    </source>
</evidence>
<evidence type="ECO:0000313" key="13">
    <source>
        <dbReference type="Proteomes" id="UP000250928"/>
    </source>
</evidence>
<dbReference type="PROSITE" id="PS51192">
    <property type="entry name" value="HELICASE_ATP_BIND_1"/>
    <property type="match status" value="1"/>
</dbReference>
<dbReference type="PROSITE" id="PS51194">
    <property type="entry name" value="HELICASE_CTER"/>
    <property type="match status" value="1"/>
</dbReference>
<dbReference type="InterPro" id="IPR050079">
    <property type="entry name" value="DEAD_box_RNA_helicase"/>
</dbReference>
<dbReference type="GO" id="GO:0005829">
    <property type="term" value="C:cytosol"/>
    <property type="evidence" value="ECO:0007669"/>
    <property type="project" value="TreeGrafter"/>
</dbReference>
<dbReference type="SUPFAM" id="SSF52540">
    <property type="entry name" value="P-loop containing nucleoside triphosphate hydrolases"/>
    <property type="match status" value="1"/>
</dbReference>
<dbReference type="EMBL" id="PQCO01000191">
    <property type="protein sequence ID" value="PUE01906.1"/>
    <property type="molecule type" value="Genomic_DNA"/>
</dbReference>
<evidence type="ECO:0000256" key="1">
    <source>
        <dbReference type="ARBA" id="ARBA00022741"/>
    </source>
</evidence>
<feature type="domain" description="Helicase C-terminal" evidence="10">
    <location>
        <begin position="230"/>
        <end position="377"/>
    </location>
</feature>
<dbReference type="GO" id="GO:0005524">
    <property type="term" value="F:ATP binding"/>
    <property type="evidence" value="ECO:0007669"/>
    <property type="project" value="UniProtKB-KW"/>
</dbReference>
<dbReference type="CDD" id="cd00268">
    <property type="entry name" value="DEADc"/>
    <property type="match status" value="1"/>
</dbReference>
<gene>
    <name evidence="12" type="ORF">C3L24_07250</name>
</gene>
<proteinExistence type="inferred from homology"/>
<dbReference type="Proteomes" id="UP000250928">
    <property type="component" value="Unassembled WGS sequence"/>
</dbReference>
<evidence type="ECO:0000256" key="6">
    <source>
        <dbReference type="PROSITE-ProRule" id="PRU00552"/>
    </source>
</evidence>
<feature type="short sequence motif" description="Q motif" evidence="6">
    <location>
        <begin position="1"/>
        <end position="28"/>
    </location>
</feature>
<dbReference type="PANTHER" id="PTHR47959:SF3">
    <property type="entry name" value="ATP-DEPENDENT RNA HELICASE SRMB"/>
    <property type="match status" value="1"/>
</dbReference>
<evidence type="ECO:0000256" key="3">
    <source>
        <dbReference type="ARBA" id="ARBA00022806"/>
    </source>
</evidence>
<dbReference type="PANTHER" id="PTHR47959">
    <property type="entry name" value="ATP-DEPENDENT RNA HELICASE RHLE-RELATED"/>
    <property type="match status" value="1"/>
</dbReference>
<dbReference type="SMART" id="SM00490">
    <property type="entry name" value="HELICc"/>
    <property type="match status" value="1"/>
</dbReference>
<dbReference type="InterPro" id="IPR014014">
    <property type="entry name" value="RNA_helicase_DEAD_Q_motif"/>
</dbReference>
<protein>
    <submittedName>
        <fullName evidence="12">RNA helicase</fullName>
    </submittedName>
</protein>
<dbReference type="InterPro" id="IPR027417">
    <property type="entry name" value="P-loop_NTPase"/>
</dbReference>
<dbReference type="PROSITE" id="PS00039">
    <property type="entry name" value="DEAD_ATP_HELICASE"/>
    <property type="match status" value="1"/>
</dbReference>
<dbReference type="InterPro" id="IPR014001">
    <property type="entry name" value="Helicase_ATP-bd"/>
</dbReference>
<dbReference type="AlphaFoldDB" id="A0A657Q4V0"/>
<evidence type="ECO:0000259" key="10">
    <source>
        <dbReference type="PROSITE" id="PS51194"/>
    </source>
</evidence>
<dbReference type="Pfam" id="PF00270">
    <property type="entry name" value="DEAD"/>
    <property type="match status" value="1"/>
</dbReference>
<feature type="compositionally biased region" description="Basic residues" evidence="8">
    <location>
        <begin position="382"/>
        <end position="402"/>
    </location>
</feature>
<feature type="region of interest" description="Disordered" evidence="8">
    <location>
        <begin position="381"/>
        <end position="402"/>
    </location>
</feature>
<dbReference type="InterPro" id="IPR011545">
    <property type="entry name" value="DEAD/DEAH_box_helicase_dom"/>
</dbReference>
<keyword evidence="4 7" id="KW-0067">ATP-binding</keyword>
<accession>A0A657Q4V0</accession>
<dbReference type="GO" id="GO:0003676">
    <property type="term" value="F:nucleic acid binding"/>
    <property type="evidence" value="ECO:0007669"/>
    <property type="project" value="InterPro"/>
</dbReference>
<dbReference type="Pfam" id="PF00271">
    <property type="entry name" value="Helicase_C"/>
    <property type="match status" value="1"/>
</dbReference>
<dbReference type="SMART" id="SM00487">
    <property type="entry name" value="DEXDc"/>
    <property type="match status" value="1"/>
</dbReference>
<dbReference type="GO" id="GO:0016787">
    <property type="term" value="F:hydrolase activity"/>
    <property type="evidence" value="ECO:0007669"/>
    <property type="project" value="UniProtKB-KW"/>
</dbReference>
<sequence>MFSDLSLHKALLRSLEGLGLVEPTPVQLALVPAAMEGADLRVTAETGSGKTLAFLLPLFQRLLSRPAEGDGVRALVLLPTRELARQVHTEASALARHTNLRVEVIFGADHFGGQMERLEPAPELLVATPGRLLKHLKLGTVDLSSIEVLVLDEADRMLEMGFSEEVLGIADHCSVTRQTLMLSATLGRKGLNGLARELMDEPQIITLSPIRAQHRDIRQQILLSDDIPHKLSQTLWLLRNEAFAKALVFTNTRDRADQVGSFLMGAGVRLGVLHGDLDQSSRNRVMARLREGVITVLVATDIASRGLDVEGIDLVINLDMARRGDLHLHRTGRTGRAGRKGVAISLVSSTEWNLMAGIERYLRLRFERRVIGELKGNYSGPKRLKRSGKAAGKRKKKKRLGR</sequence>
<evidence type="ECO:0000313" key="12">
    <source>
        <dbReference type="EMBL" id="PUE01906.1"/>
    </source>
</evidence>
<dbReference type="GO" id="GO:0003724">
    <property type="term" value="F:RNA helicase activity"/>
    <property type="evidence" value="ECO:0007669"/>
    <property type="project" value="InterPro"/>
</dbReference>
<keyword evidence="3 7" id="KW-0347">Helicase</keyword>
<evidence type="ECO:0000256" key="8">
    <source>
        <dbReference type="SAM" id="MobiDB-lite"/>
    </source>
</evidence>
<dbReference type="InterPro" id="IPR044742">
    <property type="entry name" value="DEAD/DEAH_RhlB"/>
</dbReference>
<comment type="caution">
    <text evidence="12">The sequence shown here is derived from an EMBL/GenBank/DDBJ whole genome shotgun (WGS) entry which is preliminary data.</text>
</comment>
<dbReference type="CDD" id="cd18787">
    <property type="entry name" value="SF2_C_DEAD"/>
    <property type="match status" value="1"/>
</dbReference>
<dbReference type="InterPro" id="IPR001650">
    <property type="entry name" value="Helicase_C-like"/>
</dbReference>
<evidence type="ECO:0000256" key="2">
    <source>
        <dbReference type="ARBA" id="ARBA00022801"/>
    </source>
</evidence>
<evidence type="ECO:0000259" key="9">
    <source>
        <dbReference type="PROSITE" id="PS51192"/>
    </source>
</evidence>
<name>A0A657Q4V0_9GAMM</name>